<organism evidence="1 2">
    <name type="scientific">Populus trichocarpa</name>
    <name type="common">Western balsam poplar</name>
    <name type="synonym">Populus balsamifera subsp. trichocarpa</name>
    <dbReference type="NCBI Taxonomy" id="3694"/>
    <lineage>
        <taxon>Eukaryota</taxon>
        <taxon>Viridiplantae</taxon>
        <taxon>Streptophyta</taxon>
        <taxon>Embryophyta</taxon>
        <taxon>Tracheophyta</taxon>
        <taxon>Spermatophyta</taxon>
        <taxon>Magnoliopsida</taxon>
        <taxon>eudicotyledons</taxon>
        <taxon>Gunneridae</taxon>
        <taxon>Pentapetalae</taxon>
        <taxon>rosids</taxon>
        <taxon>fabids</taxon>
        <taxon>Malpighiales</taxon>
        <taxon>Salicaceae</taxon>
        <taxon>Saliceae</taxon>
        <taxon>Populus</taxon>
    </lineage>
</organism>
<reference evidence="1" key="2">
    <citation type="submission" date="2017-07" db="EMBL/GenBank/DDBJ databases">
        <title>WGS assembly of Populus trichocarpa.</title>
        <authorList>
            <person name="Tuskan G."/>
            <person name="Difazio S."/>
            <person name="Jansson S."/>
            <person name="Bohlmann J."/>
            <person name="Grigoriev I."/>
            <person name="Hellsten U."/>
            <person name="Putnam N."/>
            <person name="Ralph S."/>
            <person name="Rombauts S."/>
            <person name="Salamov A."/>
            <person name="Schein J."/>
            <person name="Sterck L."/>
            <person name="Aerts A."/>
            <person name="Bhalerao R."/>
            <person name="Bhalerao R."/>
            <person name="Blaudez D."/>
            <person name="Boerjan W."/>
            <person name="Brun A."/>
            <person name="Brunner A."/>
            <person name="Busov V."/>
            <person name="Campbell M."/>
            <person name="Carlson J."/>
            <person name="Chalot M."/>
            <person name="Chapman J."/>
            <person name="Chen G."/>
            <person name="Cooper D."/>
            <person name="Coutinho P."/>
            <person name="Couturier J."/>
            <person name="Covert S."/>
            <person name="Cronk Q."/>
            <person name="Cunningham R."/>
            <person name="Davis J."/>
            <person name="Degroeve S."/>
            <person name="Dejardin A."/>
            <person name="Depamphilis C."/>
            <person name="Detter J."/>
            <person name="Dirks B."/>
            <person name="Dubchak I."/>
            <person name="Duplessis S."/>
            <person name="Ehlting J."/>
            <person name="Ellis B."/>
            <person name="Gendler K."/>
            <person name="Goodstein D."/>
            <person name="Gribskov M."/>
            <person name="Grimwood J."/>
            <person name="Groover A."/>
            <person name="Gunter L."/>
            <person name="Hamberger B."/>
            <person name="Heinze B."/>
            <person name="Helariutta Y."/>
            <person name="Henrissat B."/>
            <person name="Holligan D."/>
            <person name="Holt R."/>
            <person name="Huang W."/>
            <person name="Islam-Faridi N."/>
            <person name="Jones S."/>
            <person name="Jones-Rhoades M."/>
            <person name="Jorgensen R."/>
            <person name="Joshi C."/>
            <person name="Kangasjarvi J."/>
            <person name="Karlsson J."/>
            <person name="Kelleher C."/>
            <person name="Kirkpatrick R."/>
            <person name="Kirst M."/>
            <person name="Kohler A."/>
            <person name="Kalluri U."/>
            <person name="Larimer F."/>
            <person name="Leebens-Mack J."/>
            <person name="Leple J."/>
            <person name="Locascio P."/>
            <person name="Lou Y."/>
            <person name="Lucas S."/>
            <person name="Martin F."/>
            <person name="Montanini B."/>
            <person name="Napoli C."/>
            <person name="Nelson D."/>
            <person name="Nelson C."/>
            <person name="Nieminen K."/>
            <person name="Nilsson O."/>
            <person name="Pereda V."/>
            <person name="Peter G."/>
            <person name="Philippe R."/>
            <person name="Pilate G."/>
            <person name="Poliakov A."/>
            <person name="Razumovskaya J."/>
            <person name="Richardson P."/>
            <person name="Rinaldi C."/>
            <person name="Ritland K."/>
            <person name="Rouze P."/>
            <person name="Ryaboy D."/>
            <person name="Schmutz J."/>
            <person name="Schrader J."/>
            <person name="Segerman B."/>
            <person name="Shin H."/>
            <person name="Siddiqui A."/>
            <person name="Sterky F."/>
            <person name="Terry A."/>
            <person name="Tsai C."/>
            <person name="Uberbacher E."/>
            <person name="Unneberg P."/>
            <person name="Vahala J."/>
            <person name="Wall K."/>
            <person name="Wessler S."/>
            <person name="Yang G."/>
            <person name="Yin T."/>
            <person name="Douglas C."/>
            <person name="Marra M."/>
            <person name="Sandberg G."/>
            <person name="Van De Peer Y."/>
            <person name="Rokhsar D."/>
        </authorList>
    </citation>
    <scope>NUCLEOTIDE SEQUENCE</scope>
    <source>
        <strain evidence="1">Nisqually-1</strain>
    </source>
</reference>
<evidence type="ECO:0000313" key="1">
    <source>
        <dbReference type="EMBL" id="PNS96719.1"/>
    </source>
</evidence>
<gene>
    <name evidence="1" type="ORF">POPTR_017G133500</name>
</gene>
<evidence type="ECO:0000313" key="2">
    <source>
        <dbReference type="Proteomes" id="UP000006729"/>
    </source>
</evidence>
<dbReference type="EMBL" id="CM009306">
    <property type="protein sequence ID" value="PNS96719.1"/>
    <property type="molecule type" value="Genomic_DNA"/>
</dbReference>
<reference evidence="1 2" key="1">
    <citation type="journal article" date="2006" name="Science">
        <title>The genome of black cottonwood, Populus trichocarpa (Torr. &amp; Gray).</title>
        <authorList>
            <person name="Tuskan G.A."/>
            <person name="Difazio S."/>
            <person name="Jansson S."/>
            <person name="Bohlmann J."/>
            <person name="Grigoriev I."/>
            <person name="Hellsten U."/>
            <person name="Putnam N."/>
            <person name="Ralph S."/>
            <person name="Rombauts S."/>
            <person name="Salamov A."/>
            <person name="Schein J."/>
            <person name="Sterck L."/>
            <person name="Aerts A."/>
            <person name="Bhalerao R.R."/>
            <person name="Bhalerao R.P."/>
            <person name="Blaudez D."/>
            <person name="Boerjan W."/>
            <person name="Brun A."/>
            <person name="Brunner A."/>
            <person name="Busov V."/>
            <person name="Campbell M."/>
            <person name="Carlson J."/>
            <person name="Chalot M."/>
            <person name="Chapman J."/>
            <person name="Chen G.L."/>
            <person name="Cooper D."/>
            <person name="Coutinho P.M."/>
            <person name="Couturier J."/>
            <person name="Covert S."/>
            <person name="Cronk Q."/>
            <person name="Cunningham R."/>
            <person name="Davis J."/>
            <person name="Degroeve S."/>
            <person name="Dejardin A."/>
            <person name="Depamphilis C."/>
            <person name="Detter J."/>
            <person name="Dirks B."/>
            <person name="Dubchak I."/>
            <person name="Duplessis S."/>
            <person name="Ehlting J."/>
            <person name="Ellis B."/>
            <person name="Gendler K."/>
            <person name="Goodstein D."/>
            <person name="Gribskov M."/>
            <person name="Grimwood J."/>
            <person name="Groover A."/>
            <person name="Gunter L."/>
            <person name="Hamberger B."/>
            <person name="Heinze B."/>
            <person name="Helariutta Y."/>
            <person name="Henrissat B."/>
            <person name="Holligan D."/>
            <person name="Holt R."/>
            <person name="Huang W."/>
            <person name="Islam-Faridi N."/>
            <person name="Jones S."/>
            <person name="Jones-Rhoades M."/>
            <person name="Jorgensen R."/>
            <person name="Joshi C."/>
            <person name="Kangasjarvi J."/>
            <person name="Karlsson J."/>
            <person name="Kelleher C."/>
            <person name="Kirkpatrick R."/>
            <person name="Kirst M."/>
            <person name="Kohler A."/>
            <person name="Kalluri U."/>
            <person name="Larimer F."/>
            <person name="Leebens-Mack J."/>
            <person name="Leple J.C."/>
            <person name="Locascio P."/>
            <person name="Lou Y."/>
            <person name="Lucas S."/>
            <person name="Martin F."/>
            <person name="Montanini B."/>
            <person name="Napoli C."/>
            <person name="Nelson D.R."/>
            <person name="Nelson C."/>
            <person name="Nieminen K."/>
            <person name="Nilsson O."/>
            <person name="Pereda V."/>
            <person name="Peter G."/>
            <person name="Philippe R."/>
            <person name="Pilate G."/>
            <person name="Poliakov A."/>
            <person name="Razumovskaya J."/>
            <person name="Richardson P."/>
            <person name="Rinaldi C."/>
            <person name="Ritland K."/>
            <person name="Rouze P."/>
            <person name="Ryaboy D."/>
            <person name="Schmutz J."/>
            <person name="Schrader J."/>
            <person name="Segerman B."/>
            <person name="Shin H."/>
            <person name="Siddiqui A."/>
            <person name="Sterky F."/>
            <person name="Terry A."/>
            <person name="Tsai C.J."/>
            <person name="Uberbacher E."/>
            <person name="Unneberg P."/>
            <person name="Vahala J."/>
            <person name="Wall K."/>
            <person name="Wessler S."/>
            <person name="Yang G."/>
            <person name="Yin T."/>
            <person name="Douglas C."/>
            <person name="Marra M."/>
            <person name="Sandberg G."/>
            <person name="Van de Peer Y."/>
            <person name="Rokhsar D."/>
        </authorList>
    </citation>
    <scope>NUCLEOTIDE SEQUENCE [LARGE SCALE GENOMIC DNA]</scope>
    <source>
        <strain evidence="2">cv. Nisqually</strain>
        <strain evidence="1">Nisqually-1</strain>
    </source>
</reference>
<dbReference type="InParanoid" id="U5FH86"/>
<dbReference type="EMBL" id="CM009306">
    <property type="protein sequence ID" value="PNS96722.1"/>
    <property type="molecule type" value="Genomic_DNA"/>
</dbReference>
<dbReference type="Proteomes" id="UP000006729">
    <property type="component" value="Chromosome 17"/>
</dbReference>
<dbReference type="AlphaFoldDB" id="U5FH86"/>
<proteinExistence type="predicted"/>
<protein>
    <submittedName>
        <fullName evidence="1">Uncharacterized protein</fullName>
    </submittedName>
</protein>
<accession>U5FH86</accession>
<dbReference type="EMBL" id="CM009306">
    <property type="protein sequence ID" value="PNS96721.1"/>
    <property type="molecule type" value="Genomic_DNA"/>
</dbReference>
<dbReference type="EMBL" id="CM009306">
    <property type="protein sequence ID" value="PNS96718.1"/>
    <property type="molecule type" value="Genomic_DNA"/>
</dbReference>
<keyword evidence="2" id="KW-1185">Reference proteome</keyword>
<dbReference type="HOGENOM" id="CLU_2594274_0_0_1"/>
<sequence length="80" mass="8717">MVSMLMDLVSDGKIIMCFYEEILEMGISIEVSFSAQQCCGGLPSKQLGCNNSCKLLLPNLSTLRTVESTISSSYGDVSWL</sequence>
<name>U5FH86_POPTR</name>
<dbReference type="EMBL" id="CM009306">
    <property type="protein sequence ID" value="PNS96720.1"/>
    <property type="molecule type" value="Genomic_DNA"/>
</dbReference>